<dbReference type="SUPFAM" id="SSF50621">
    <property type="entry name" value="Alanine racemase C-terminal domain-like"/>
    <property type="match status" value="1"/>
</dbReference>
<dbReference type="Proteomes" id="UP001165423">
    <property type="component" value="Unassembled WGS sequence"/>
</dbReference>
<dbReference type="Gene3D" id="3.20.20.10">
    <property type="entry name" value="Alanine racemase"/>
    <property type="match status" value="1"/>
</dbReference>
<dbReference type="InterPro" id="IPR022643">
    <property type="entry name" value="De-COase2_C"/>
</dbReference>
<evidence type="ECO:0000256" key="1">
    <source>
        <dbReference type="ARBA" id="ARBA00001933"/>
    </source>
</evidence>
<dbReference type="GO" id="GO:0008784">
    <property type="term" value="F:alanine racemase activity"/>
    <property type="evidence" value="ECO:0007669"/>
    <property type="project" value="UniProtKB-EC"/>
</dbReference>
<evidence type="ECO:0000256" key="2">
    <source>
        <dbReference type="ARBA" id="ARBA00022898"/>
    </source>
</evidence>
<evidence type="ECO:0000313" key="6">
    <source>
        <dbReference type="Proteomes" id="UP001165423"/>
    </source>
</evidence>
<reference evidence="5 6" key="1">
    <citation type="submission" date="2022-03" db="EMBL/GenBank/DDBJ databases">
        <title>Luteimonas soily sp. nov., a novel bacterium isolated from the soil.</title>
        <authorList>
            <person name="Zhang X."/>
        </authorList>
    </citation>
    <scope>NUCLEOTIDE SEQUENCE [LARGE SCALE GENOMIC DNA]</scope>
    <source>
        <strain evidence="5 6">50</strain>
    </source>
</reference>
<evidence type="ECO:0000259" key="4">
    <source>
        <dbReference type="Pfam" id="PF02784"/>
    </source>
</evidence>
<dbReference type="Pfam" id="PF02784">
    <property type="entry name" value="Orn_Arg_deC_N"/>
    <property type="match status" value="1"/>
</dbReference>
<accession>A0ABT0A3Z3</accession>
<evidence type="ECO:0000259" key="3">
    <source>
        <dbReference type="Pfam" id="PF00278"/>
    </source>
</evidence>
<proteinExistence type="predicted"/>
<dbReference type="Gene3D" id="2.40.37.10">
    <property type="entry name" value="Lyase, Ornithine Decarboxylase, Chain A, domain 1"/>
    <property type="match status" value="1"/>
</dbReference>
<dbReference type="EC" id="5.1.1.1" evidence="5"/>
<sequence>MRLVDAKAAVLPSHQELTAAAALHGDGFWLLSTDRVRGNIRAFREAFLRAGLPEVEIGWSVKTQWLPAAMAAAFSEGAAAEVVSAHEMELALQAGAATASLIFNGVGKSVADVERALALGARVHLDGEDEVQDLIGLATDHPSHQYRVGLRVNFELGLGDRGRFGLDAESGQFQACYLKLSSLPNVAVCGIHLHVSGARRAKQFSQRMARLAGLANEVRAFGGELEYMDIGGGFCGSMPVELAAQMPFAPPSFDEYATAIAGEFLSHWPMSGPRLILEPGVALAADTTWFAAKVLAIKTIGSQRHAITSASVYTVKPMQHAMDMPFIHVPSNPSAVQQGDSSNATVVSGYTCMESDILHRRCTAPLQRGDWLLFPNCGAYTHVLTPRFIRATPATLLLNGSVLRPCMRAERVGDWLGLQVLSR</sequence>
<comment type="cofactor">
    <cofactor evidence="1">
        <name>pyridoxal 5'-phosphate</name>
        <dbReference type="ChEBI" id="CHEBI:597326"/>
    </cofactor>
</comment>
<dbReference type="SUPFAM" id="SSF51419">
    <property type="entry name" value="PLP-binding barrel"/>
    <property type="match status" value="1"/>
</dbReference>
<dbReference type="InterPro" id="IPR022644">
    <property type="entry name" value="De-COase2_N"/>
</dbReference>
<dbReference type="Pfam" id="PF00278">
    <property type="entry name" value="Orn_DAP_Arg_deC"/>
    <property type="match status" value="1"/>
</dbReference>
<gene>
    <name evidence="5" type="ORF">MQC88_07015</name>
</gene>
<feature type="domain" description="Orn/DAP/Arg decarboxylase 2 N-terminal" evidence="4">
    <location>
        <begin position="50"/>
        <end position="285"/>
    </location>
</feature>
<dbReference type="PANTHER" id="PTHR43727:SF2">
    <property type="entry name" value="GROUP IV DECARBOXYLASE"/>
    <property type="match status" value="1"/>
</dbReference>
<name>A0ABT0A3Z3_9GAMM</name>
<evidence type="ECO:0000313" key="5">
    <source>
        <dbReference type="EMBL" id="MCJ0825705.1"/>
    </source>
</evidence>
<dbReference type="RefSeq" id="WP_243320484.1">
    <property type="nucleotide sequence ID" value="NZ_JALGCL010000002.1"/>
</dbReference>
<organism evidence="5 6">
    <name type="scientific">Cognatiluteimonas sedimenti</name>
    <dbReference type="NCBI Taxonomy" id="2927791"/>
    <lineage>
        <taxon>Bacteria</taxon>
        <taxon>Pseudomonadati</taxon>
        <taxon>Pseudomonadota</taxon>
        <taxon>Gammaproteobacteria</taxon>
        <taxon>Lysobacterales</taxon>
        <taxon>Lysobacteraceae</taxon>
        <taxon>Cognatiluteimonas</taxon>
    </lineage>
</organism>
<dbReference type="InterPro" id="IPR009006">
    <property type="entry name" value="Ala_racemase/Decarboxylase_C"/>
</dbReference>
<feature type="domain" description="Orn/DAP/Arg decarboxylase 2 C-terminal" evidence="3">
    <location>
        <begin position="286"/>
        <end position="378"/>
    </location>
</feature>
<comment type="caution">
    <text evidence="5">The sequence shown here is derived from an EMBL/GenBank/DDBJ whole genome shotgun (WGS) entry which is preliminary data.</text>
</comment>
<keyword evidence="5" id="KW-0413">Isomerase</keyword>
<protein>
    <submittedName>
        <fullName evidence="5">Alanine racemase</fullName>
        <ecNumber evidence="5">5.1.1.1</ecNumber>
    </submittedName>
</protein>
<dbReference type="InterPro" id="IPR029066">
    <property type="entry name" value="PLP-binding_barrel"/>
</dbReference>
<keyword evidence="6" id="KW-1185">Reference proteome</keyword>
<keyword evidence="2" id="KW-0663">Pyridoxal phosphate</keyword>
<dbReference type="EMBL" id="JALGCL010000002">
    <property type="protein sequence ID" value="MCJ0825705.1"/>
    <property type="molecule type" value="Genomic_DNA"/>
</dbReference>
<dbReference type="PANTHER" id="PTHR43727">
    <property type="entry name" value="DIAMINOPIMELATE DECARBOXYLASE"/>
    <property type="match status" value="1"/>
</dbReference>